<evidence type="ECO:0000256" key="5">
    <source>
        <dbReference type="ARBA" id="ARBA00049026"/>
    </source>
</evidence>
<dbReference type="Proteomes" id="UP000094236">
    <property type="component" value="Unassembled WGS sequence"/>
</dbReference>
<evidence type="ECO:0000313" key="11">
    <source>
        <dbReference type="Proteomes" id="UP000094236"/>
    </source>
</evidence>
<dbReference type="GO" id="GO:0005960">
    <property type="term" value="C:glycine cleavage complex"/>
    <property type="evidence" value="ECO:0007669"/>
    <property type="project" value="TreeGrafter"/>
</dbReference>
<dbReference type="OrthoDB" id="6537869at2759"/>
<dbReference type="NCBIfam" id="TIGR00461">
    <property type="entry name" value="gcvP"/>
    <property type="match status" value="1"/>
</dbReference>
<dbReference type="EMBL" id="KV454017">
    <property type="protein sequence ID" value="ODV93734.1"/>
    <property type="molecule type" value="Genomic_DNA"/>
</dbReference>
<dbReference type="FunFam" id="3.40.640.10:FF:000005">
    <property type="entry name" value="Glycine dehydrogenase (decarboxylating), mitochondrial"/>
    <property type="match status" value="1"/>
</dbReference>
<dbReference type="GO" id="GO:0004375">
    <property type="term" value="F:glycine dehydrogenase (decarboxylating) activity"/>
    <property type="evidence" value="ECO:0007669"/>
    <property type="project" value="UniProtKB-UniRule"/>
</dbReference>
<dbReference type="PANTHER" id="PTHR11773">
    <property type="entry name" value="GLYCINE DEHYDROGENASE, DECARBOXYLATING"/>
    <property type="match status" value="1"/>
</dbReference>
<dbReference type="InterPro" id="IPR020581">
    <property type="entry name" value="GDC_P"/>
</dbReference>
<evidence type="ECO:0000256" key="7">
    <source>
        <dbReference type="RuleBase" id="RU364056"/>
    </source>
</evidence>
<dbReference type="PANTHER" id="PTHR11773:SF1">
    <property type="entry name" value="GLYCINE DEHYDROGENASE (DECARBOXYLATING), MITOCHONDRIAL"/>
    <property type="match status" value="1"/>
</dbReference>
<feature type="domain" description="Glycine cleavage system P-protein N-terminal" evidence="8">
    <location>
        <begin position="1"/>
        <end position="423"/>
    </location>
</feature>
<accession>A0A1E4TPQ1</accession>
<dbReference type="Gene3D" id="3.90.1150.10">
    <property type="entry name" value="Aspartate Aminotransferase, domain 1"/>
    <property type="match status" value="2"/>
</dbReference>
<evidence type="ECO:0000256" key="6">
    <source>
        <dbReference type="PIRSR" id="PIRSR603437-50"/>
    </source>
</evidence>
<protein>
    <recommendedName>
        <fullName evidence="7">Glycine cleavage system P protein</fullName>
        <ecNumber evidence="7">1.4.4.2</ecNumber>
    </recommendedName>
</protein>
<evidence type="ECO:0000313" key="10">
    <source>
        <dbReference type="EMBL" id="ODV93734.1"/>
    </source>
</evidence>
<dbReference type="GO" id="GO:0030170">
    <property type="term" value="F:pyridoxal phosphate binding"/>
    <property type="evidence" value="ECO:0007669"/>
    <property type="project" value="TreeGrafter"/>
</dbReference>
<dbReference type="FunFam" id="3.40.640.10:FF:000007">
    <property type="entry name" value="glycine dehydrogenase (Decarboxylating), mitochondrial"/>
    <property type="match status" value="1"/>
</dbReference>
<dbReference type="InterPro" id="IPR003437">
    <property type="entry name" value="GcvP"/>
</dbReference>
<feature type="domain" description="Glycine cleavage system P-protein N-terminal" evidence="8">
    <location>
        <begin position="453"/>
        <end position="715"/>
    </location>
</feature>
<reference evidence="11" key="1">
    <citation type="submission" date="2016-05" db="EMBL/GenBank/DDBJ databases">
        <title>Comparative genomics of biotechnologically important yeasts.</title>
        <authorList>
            <consortium name="DOE Joint Genome Institute"/>
            <person name="Riley R."/>
            <person name="Haridas S."/>
            <person name="Wolfe K.H."/>
            <person name="Lopes M.R."/>
            <person name="Hittinger C.T."/>
            <person name="Goker M."/>
            <person name="Salamov A."/>
            <person name="Wisecaver J."/>
            <person name="Long T.M."/>
            <person name="Aerts A.L."/>
            <person name="Barry K."/>
            <person name="Choi C."/>
            <person name="Clum A."/>
            <person name="Coughlan A.Y."/>
            <person name="Deshpande S."/>
            <person name="Douglass A.P."/>
            <person name="Hanson S.J."/>
            <person name="Klenk H.-P."/>
            <person name="Labutti K."/>
            <person name="Lapidus A."/>
            <person name="Lindquist E."/>
            <person name="Lipzen A."/>
            <person name="Meier-Kolthoff J.P."/>
            <person name="Ohm R.A."/>
            <person name="Otillar R.P."/>
            <person name="Pangilinan J."/>
            <person name="Peng Y."/>
            <person name="Rokas A."/>
            <person name="Rosa C.A."/>
            <person name="Scheuner C."/>
            <person name="Sibirny A.A."/>
            <person name="Slot J.C."/>
            <person name="Stielow J.B."/>
            <person name="Sun H."/>
            <person name="Kurtzman C.P."/>
            <person name="Blackwell M."/>
            <person name="Grigoriev I.V."/>
            <person name="Jeffries T.W."/>
        </authorList>
    </citation>
    <scope>NUCLEOTIDE SEQUENCE [LARGE SCALE GENOMIC DNA]</scope>
    <source>
        <strain evidence="11">NRRL Y-2460</strain>
    </source>
</reference>
<evidence type="ECO:0000256" key="3">
    <source>
        <dbReference type="ARBA" id="ARBA00022898"/>
    </source>
</evidence>
<dbReference type="GO" id="GO:0019464">
    <property type="term" value="P:glycine decarboxylation via glycine cleavage system"/>
    <property type="evidence" value="ECO:0007669"/>
    <property type="project" value="EnsemblFungi"/>
</dbReference>
<dbReference type="Gene3D" id="3.40.640.10">
    <property type="entry name" value="Type I PLP-dependent aspartate aminotransferase-like (Major domain)"/>
    <property type="match status" value="2"/>
</dbReference>
<feature type="modified residue" description="N6-(pyridoxal phosphate)lysine" evidence="6">
    <location>
        <position position="684"/>
    </location>
</feature>
<keyword evidence="11" id="KW-1185">Reference proteome</keyword>
<dbReference type="InterPro" id="IPR015422">
    <property type="entry name" value="PyrdxlP-dep_Trfase_small"/>
</dbReference>
<keyword evidence="4 7" id="KW-0560">Oxidoreductase</keyword>
<organism evidence="10 11">
    <name type="scientific">Pachysolen tannophilus NRRL Y-2460</name>
    <dbReference type="NCBI Taxonomy" id="669874"/>
    <lineage>
        <taxon>Eukaryota</taxon>
        <taxon>Fungi</taxon>
        <taxon>Dikarya</taxon>
        <taxon>Ascomycota</taxon>
        <taxon>Saccharomycotina</taxon>
        <taxon>Pichiomycetes</taxon>
        <taxon>Pachysolenaceae</taxon>
        <taxon>Pachysolen</taxon>
    </lineage>
</organism>
<evidence type="ECO:0000256" key="4">
    <source>
        <dbReference type="ARBA" id="ARBA00023002"/>
    </source>
</evidence>
<gene>
    <name evidence="10" type="ORF">PACTADRAFT_51491</name>
</gene>
<proteinExistence type="inferred from homology"/>
<dbReference type="STRING" id="669874.A0A1E4TPQ1"/>
<keyword evidence="7" id="KW-0809">Transit peptide</keyword>
<evidence type="ECO:0000259" key="8">
    <source>
        <dbReference type="Pfam" id="PF02347"/>
    </source>
</evidence>
<comment type="cofactor">
    <cofactor evidence="1 6 7">
        <name>pyridoxal 5'-phosphate</name>
        <dbReference type="ChEBI" id="CHEBI:597326"/>
    </cofactor>
</comment>
<evidence type="ECO:0000256" key="1">
    <source>
        <dbReference type="ARBA" id="ARBA00001933"/>
    </source>
</evidence>
<dbReference type="InterPro" id="IPR015424">
    <property type="entry name" value="PyrdxlP-dep_Trfase"/>
</dbReference>
<keyword evidence="3 6" id="KW-0663">Pyridoxal phosphate</keyword>
<comment type="function">
    <text evidence="7">The glycine cleavage system catalyzes the degradation of glycine.</text>
</comment>
<comment type="subunit">
    <text evidence="7">The glycine cleavage system is composed of four proteins: P, T, L and H.</text>
</comment>
<comment type="catalytic activity">
    <reaction evidence="5 7">
        <text>N(6)-[(R)-lipoyl]-L-lysyl-[glycine-cleavage complex H protein] + glycine + H(+) = N(6)-[(R)-S(8)-aminomethyldihydrolipoyl]-L-lysyl-[glycine-cleavage complex H protein] + CO2</text>
        <dbReference type="Rhea" id="RHEA:24304"/>
        <dbReference type="Rhea" id="RHEA-COMP:10494"/>
        <dbReference type="Rhea" id="RHEA-COMP:10495"/>
        <dbReference type="ChEBI" id="CHEBI:15378"/>
        <dbReference type="ChEBI" id="CHEBI:16526"/>
        <dbReference type="ChEBI" id="CHEBI:57305"/>
        <dbReference type="ChEBI" id="CHEBI:83099"/>
        <dbReference type="ChEBI" id="CHEBI:83143"/>
        <dbReference type="EC" id="1.4.4.2"/>
    </reaction>
</comment>
<keyword evidence="7" id="KW-0496">Mitochondrion</keyword>
<dbReference type="EC" id="1.4.4.2" evidence="7"/>
<dbReference type="Pfam" id="PF02347">
    <property type="entry name" value="GDC-P"/>
    <property type="match status" value="2"/>
</dbReference>
<dbReference type="Pfam" id="PF21478">
    <property type="entry name" value="GcvP2_C"/>
    <property type="match status" value="1"/>
</dbReference>
<evidence type="ECO:0000256" key="2">
    <source>
        <dbReference type="ARBA" id="ARBA00010756"/>
    </source>
</evidence>
<dbReference type="AlphaFoldDB" id="A0A1E4TPQ1"/>
<dbReference type="CDD" id="cd00613">
    <property type="entry name" value="GDC-P"/>
    <property type="match status" value="2"/>
</dbReference>
<comment type="similarity">
    <text evidence="2 7">Belongs to the GcvP family.</text>
</comment>
<dbReference type="InterPro" id="IPR015421">
    <property type="entry name" value="PyrdxlP-dep_Trfase_major"/>
</dbReference>
<comment type="subcellular location">
    <subcellularLocation>
        <location evidence="7">Mitochondrion</location>
    </subcellularLocation>
</comment>
<feature type="domain" description="Glycine dehydrogenase C-terminal" evidence="9">
    <location>
        <begin position="763"/>
        <end position="887"/>
    </location>
</feature>
<dbReference type="InterPro" id="IPR049315">
    <property type="entry name" value="GDC-P_N"/>
</dbReference>
<dbReference type="GO" id="GO:0016594">
    <property type="term" value="F:glycine binding"/>
    <property type="evidence" value="ECO:0007669"/>
    <property type="project" value="TreeGrafter"/>
</dbReference>
<sequence length="955" mass="105246">MGYSDLQEFIKSVVPDDVLVQRPLNIAPQEGYTESEMLEHLGKIAGKNKIVKSLIGKGYYGTILPPVIQRNLVENPGWYTSYTPYQPEVSQGRLESLLNFQTIIADLTGLPIANASLLDEGTAAAEAMSMSFAGLKNKKTKYFVDSKLHEQTISVLQGRAKTLGIEVVITDLGTNEGKQLLKNNKQDLCGAIIQYPATDGSIGSIKGFIEISEIVHAQKGLFSVASDLLALTLLHAPKQFGADIVLGSSQRFGVPLGYGGPHAAFFAVKESLQRKMPGRLVGVSKDRLGDRALRLSLQTREQHIKREKATSNICTAQALLANIASNYVVYHGKNGLRDIANRIFGITSLLAKSIESNSQHSILNKNWFDTIGIKLKGISADELLKQALEKYEINLLKVNETTVQLSIDETVTKQDLINLIELFTLEKMTLEDISSLPKFYEEWTRKDEFLTNPVFTTYHSETAMLRYLHKLQEKDISLVNSMIPLGSCTMKLNSTVEMIPLTWKGFNNLHPFAPLEQTKGYQQLIDELEKDLANITGFDATTLQPNSGAQGEYTGLSVIKKYFEAKGEAHRNICLIPVSAHGTNPASAAISGLKVVPVKCLSDGSLDLDDLKLKAEKYKENLAAVMITYPSTYGLFEPQIRDAIKIIHDNGGQVYMDGANMNAQVGLTSPGDLGADVCHLNLHKTFAIPHGGGGPGVGPICVRKHLQEHLPSHLFLQNRGTTSGNTYSNINAVASAPFGSASILPISYAYIKMMGGKNLPYSSVIAILNANFMMTRLKEHYTVLFVDANASSNSGKKHCGHEFIIDLRPFKSVGIEAIDVAKRLQDYGFHAPTMAFPVPGTLMIEPTESENFEELNRFIDAMISIRKEIENVEKGKNNGDLLHNAPHNLKDIISTPEKDWAHRGYSREEAAYPLPYLKDYKRWPTVARVNDTYGDMNLLCTCPSVEEVAAAERNI</sequence>
<name>A0A1E4TPQ1_PACTA</name>
<dbReference type="SUPFAM" id="SSF53383">
    <property type="entry name" value="PLP-dependent transferases"/>
    <property type="match status" value="2"/>
</dbReference>
<dbReference type="InterPro" id="IPR049316">
    <property type="entry name" value="GDC-P_C"/>
</dbReference>
<evidence type="ECO:0000259" key="9">
    <source>
        <dbReference type="Pfam" id="PF21478"/>
    </source>
</evidence>
<dbReference type="GO" id="GO:0005739">
    <property type="term" value="C:mitochondrion"/>
    <property type="evidence" value="ECO:0007669"/>
    <property type="project" value="UniProtKB-SubCell"/>
</dbReference>
<dbReference type="GO" id="GO:0006730">
    <property type="term" value="P:one-carbon metabolic process"/>
    <property type="evidence" value="ECO:0007669"/>
    <property type="project" value="EnsemblFungi"/>
</dbReference>